<evidence type="ECO:0000256" key="7">
    <source>
        <dbReference type="ARBA" id="ARBA00023157"/>
    </source>
</evidence>
<dbReference type="OrthoDB" id="1551503at2759"/>
<evidence type="ECO:0000256" key="9">
    <source>
        <dbReference type="SAM" id="MobiDB-lite"/>
    </source>
</evidence>
<dbReference type="AlphaFoldDB" id="A0A9P0JJ39"/>
<evidence type="ECO:0000256" key="4">
    <source>
        <dbReference type="ARBA" id="ARBA00022927"/>
    </source>
</evidence>
<evidence type="ECO:0000313" key="12">
    <source>
        <dbReference type="Proteomes" id="UP001152888"/>
    </source>
</evidence>
<evidence type="ECO:0000259" key="10">
    <source>
        <dbReference type="Pfam" id="PF02953"/>
    </source>
</evidence>
<evidence type="ECO:0000256" key="1">
    <source>
        <dbReference type="ARBA" id="ARBA00022448"/>
    </source>
</evidence>
<feature type="region of interest" description="Disordered" evidence="9">
    <location>
        <begin position="82"/>
        <end position="124"/>
    </location>
</feature>
<dbReference type="EMBL" id="CAKOFQ010006661">
    <property type="protein sequence ID" value="CAH1955623.1"/>
    <property type="molecule type" value="Genomic_DNA"/>
</dbReference>
<keyword evidence="1 8" id="KW-0813">Transport</keyword>
<comment type="function">
    <text evidence="8">Mitochondrial intermembrane chaperone that participates in the import and insertion of some multi-pass transmembrane proteins into the mitochondrial inner membrane. Also required for the transfer of beta-barrel precursors from the TOM complex to the sorting and assembly machinery (SAM complex) of the outer membrane. Acts as a chaperone-like protein that protects the hydrophobic precursors from aggregation and guide them through the mitochondrial intermembrane space.</text>
</comment>
<feature type="domain" description="Tim10-like" evidence="10">
    <location>
        <begin position="9"/>
        <end position="64"/>
    </location>
</feature>
<keyword evidence="7 8" id="KW-1015">Disulfide bond</keyword>
<keyword evidence="2" id="KW-0479">Metal-binding</keyword>
<reference evidence="11" key="1">
    <citation type="submission" date="2022-03" db="EMBL/GenBank/DDBJ databases">
        <authorList>
            <person name="Sayadi A."/>
        </authorList>
    </citation>
    <scope>NUCLEOTIDE SEQUENCE</scope>
</reference>
<comment type="subcellular location">
    <subcellularLocation>
        <location evidence="8">Mitochondrion inner membrane</location>
        <topology evidence="8">Peripheral membrane protein</topology>
        <orientation evidence="8">Intermembrane side</orientation>
    </subcellularLocation>
</comment>
<dbReference type="Pfam" id="PF02953">
    <property type="entry name" value="zf-Tim10_DDP"/>
    <property type="match status" value="1"/>
</dbReference>
<comment type="similarity">
    <text evidence="8">Belongs to the small Tim family.</text>
</comment>
<keyword evidence="8" id="KW-0999">Mitochondrion inner membrane</keyword>
<comment type="caution">
    <text evidence="11">The sequence shown here is derived from an EMBL/GenBank/DDBJ whole genome shotgun (WGS) entry which is preliminary data.</text>
</comment>
<proteinExistence type="inferred from homology"/>
<protein>
    <recommendedName>
        <fullName evidence="8">Mitochondrial import inner membrane translocase subunit</fullName>
    </recommendedName>
</protein>
<accession>A0A9P0JJ39</accession>
<dbReference type="Gene3D" id="1.10.287.810">
    <property type="entry name" value="Mitochondrial import inner membrane translocase subunit tim13 like domains"/>
    <property type="match status" value="1"/>
</dbReference>
<organism evidence="11 12">
    <name type="scientific">Acanthoscelides obtectus</name>
    <name type="common">Bean weevil</name>
    <name type="synonym">Bruchus obtectus</name>
    <dbReference type="NCBI Taxonomy" id="200917"/>
    <lineage>
        <taxon>Eukaryota</taxon>
        <taxon>Metazoa</taxon>
        <taxon>Ecdysozoa</taxon>
        <taxon>Arthropoda</taxon>
        <taxon>Hexapoda</taxon>
        <taxon>Insecta</taxon>
        <taxon>Pterygota</taxon>
        <taxon>Neoptera</taxon>
        <taxon>Endopterygota</taxon>
        <taxon>Coleoptera</taxon>
        <taxon>Polyphaga</taxon>
        <taxon>Cucujiformia</taxon>
        <taxon>Chrysomeloidea</taxon>
        <taxon>Chrysomelidae</taxon>
        <taxon>Bruchinae</taxon>
        <taxon>Bruchini</taxon>
        <taxon>Acanthoscelides</taxon>
    </lineage>
</organism>
<keyword evidence="12" id="KW-1185">Reference proteome</keyword>
<evidence type="ECO:0000313" key="11">
    <source>
        <dbReference type="EMBL" id="CAH1955623.1"/>
    </source>
</evidence>
<keyword evidence="6 8" id="KW-0496">Mitochondrion</keyword>
<evidence type="ECO:0000256" key="8">
    <source>
        <dbReference type="RuleBase" id="RU367043"/>
    </source>
</evidence>
<keyword evidence="4 8" id="KW-0653">Protein transport</keyword>
<evidence type="ECO:0000256" key="3">
    <source>
        <dbReference type="ARBA" id="ARBA00022833"/>
    </source>
</evidence>
<keyword evidence="3" id="KW-0862">Zinc</keyword>
<evidence type="ECO:0000256" key="2">
    <source>
        <dbReference type="ARBA" id="ARBA00022723"/>
    </source>
</evidence>
<gene>
    <name evidence="11" type="ORF">ACAOBT_LOCUS1131</name>
</gene>
<dbReference type="GO" id="GO:0005743">
    <property type="term" value="C:mitochondrial inner membrane"/>
    <property type="evidence" value="ECO:0007669"/>
    <property type="project" value="UniProtKB-SubCell"/>
</dbReference>
<comment type="subunit">
    <text evidence="8">Heterohexamer.</text>
</comment>
<dbReference type="PANTHER" id="PTHR13172">
    <property type="entry name" value="MITOCHONDRIAL IMPORT INNER MEMBRANE TRANSLOCASE SUBUNIT TIM9B"/>
    <property type="match status" value="1"/>
</dbReference>
<dbReference type="SUPFAM" id="SSF144122">
    <property type="entry name" value="Tim10-like"/>
    <property type="match status" value="1"/>
</dbReference>
<dbReference type="GO" id="GO:0015031">
    <property type="term" value="P:protein transport"/>
    <property type="evidence" value="ECO:0007669"/>
    <property type="project" value="UniProtKB-KW"/>
</dbReference>
<dbReference type="GO" id="GO:0046872">
    <property type="term" value="F:metal ion binding"/>
    <property type="evidence" value="ECO:0007669"/>
    <property type="project" value="UniProtKB-KW"/>
</dbReference>
<dbReference type="InterPro" id="IPR035427">
    <property type="entry name" value="Tim10-like_dom_sf"/>
</dbReference>
<dbReference type="Proteomes" id="UP001152888">
    <property type="component" value="Unassembled WGS sequence"/>
</dbReference>
<keyword evidence="8" id="KW-0143">Chaperone</keyword>
<evidence type="ECO:0000256" key="6">
    <source>
        <dbReference type="ARBA" id="ARBA00023128"/>
    </source>
</evidence>
<name>A0A9P0JJ39_ACAOB</name>
<dbReference type="InterPro" id="IPR004217">
    <property type="entry name" value="Tim10-like"/>
</dbReference>
<dbReference type="InterPro" id="IPR050673">
    <property type="entry name" value="Mito_inner_translocase_sub"/>
</dbReference>
<keyword evidence="8" id="KW-0472">Membrane</keyword>
<keyword evidence="5 8" id="KW-0811">Translocation</keyword>
<sequence length="124" mass="14477">MQLDKGALRNFKDFLQMYNRMTEMCFSRCVDNINSRKLDDQEIECVEDCSMKFVKYNNRLMQNFVVAQQEVVNKRVAEATKAQQQQLENESNIPEAKQQNVPDISGMIDSNQSEQNTNLEMVSR</sequence>
<evidence type="ECO:0000256" key="5">
    <source>
        <dbReference type="ARBA" id="ARBA00023010"/>
    </source>
</evidence>
<comment type="domain">
    <text evidence="8">The twin CX3C motif contains 4 conserved Cys residues that form 2 disulfide bonds in the mitochondrial intermembrane space.</text>
</comment>